<evidence type="ECO:0000313" key="8">
    <source>
        <dbReference type="Proteomes" id="UP000183104"/>
    </source>
</evidence>
<name>A0A1G5BX30_9GAMM</name>
<dbReference type="OrthoDB" id="6336411at2"/>
<gene>
    <name evidence="7" type="ORF">SAMN05661077_0798</name>
</gene>
<dbReference type="PANTHER" id="PTHR42734:SF17">
    <property type="entry name" value="METAL TRANSPORT SYSTEM ATP-BINDING PROTEIN TM_0124-RELATED"/>
    <property type="match status" value="1"/>
</dbReference>
<dbReference type="Gene3D" id="3.40.50.300">
    <property type="entry name" value="P-loop containing nucleotide triphosphate hydrolases"/>
    <property type="match status" value="1"/>
</dbReference>
<evidence type="ECO:0000256" key="4">
    <source>
        <dbReference type="ARBA" id="ARBA00022840"/>
    </source>
</evidence>
<keyword evidence="3" id="KW-0547">Nucleotide-binding</keyword>
<keyword evidence="8" id="KW-1185">Reference proteome</keyword>
<dbReference type="RefSeq" id="WP_082433045.1">
    <property type="nucleotide sequence ID" value="NZ_FMUN01000002.1"/>
</dbReference>
<evidence type="ECO:0000256" key="1">
    <source>
        <dbReference type="ARBA" id="ARBA00005417"/>
    </source>
</evidence>
<dbReference type="Proteomes" id="UP000183104">
    <property type="component" value="Unassembled WGS sequence"/>
</dbReference>
<evidence type="ECO:0000256" key="2">
    <source>
        <dbReference type="ARBA" id="ARBA00022448"/>
    </source>
</evidence>
<dbReference type="EMBL" id="FMUN01000002">
    <property type="protein sequence ID" value="SCX94594.1"/>
    <property type="molecule type" value="Genomic_DNA"/>
</dbReference>
<dbReference type="PANTHER" id="PTHR42734">
    <property type="entry name" value="METAL TRANSPORT SYSTEM ATP-BINDING PROTEIN TM_0124-RELATED"/>
    <property type="match status" value="1"/>
</dbReference>
<dbReference type="GO" id="GO:0016887">
    <property type="term" value="F:ATP hydrolysis activity"/>
    <property type="evidence" value="ECO:0007669"/>
    <property type="project" value="InterPro"/>
</dbReference>
<evidence type="ECO:0000256" key="5">
    <source>
        <dbReference type="SAM" id="MobiDB-lite"/>
    </source>
</evidence>
<organism evidence="7 8">
    <name type="scientific">Thiohalorhabdus denitrificans</name>
    <dbReference type="NCBI Taxonomy" id="381306"/>
    <lineage>
        <taxon>Bacteria</taxon>
        <taxon>Pseudomonadati</taxon>
        <taxon>Pseudomonadota</taxon>
        <taxon>Gammaproteobacteria</taxon>
        <taxon>Thiohalorhabdales</taxon>
        <taxon>Thiohalorhabdaceae</taxon>
        <taxon>Thiohalorhabdus</taxon>
    </lineage>
</organism>
<dbReference type="PROSITE" id="PS50893">
    <property type="entry name" value="ABC_TRANSPORTER_2"/>
    <property type="match status" value="1"/>
</dbReference>
<dbReference type="SUPFAM" id="SSF52540">
    <property type="entry name" value="P-loop containing nucleoside triphosphate hydrolases"/>
    <property type="match status" value="1"/>
</dbReference>
<accession>A0A1G5BX30</accession>
<feature type="domain" description="ABC transporter" evidence="6">
    <location>
        <begin position="26"/>
        <end position="209"/>
    </location>
</feature>
<dbReference type="InterPro" id="IPR003439">
    <property type="entry name" value="ABC_transporter-like_ATP-bd"/>
</dbReference>
<feature type="region of interest" description="Disordered" evidence="5">
    <location>
        <begin position="1"/>
        <end position="24"/>
    </location>
</feature>
<evidence type="ECO:0000313" key="7">
    <source>
        <dbReference type="EMBL" id="SCX94594.1"/>
    </source>
</evidence>
<dbReference type="AlphaFoldDB" id="A0A1G5BX30"/>
<dbReference type="SMART" id="SM00382">
    <property type="entry name" value="AAA"/>
    <property type="match status" value="1"/>
</dbReference>
<reference evidence="8" key="1">
    <citation type="submission" date="2016-10" db="EMBL/GenBank/DDBJ databases">
        <authorList>
            <person name="Varghese N."/>
        </authorList>
    </citation>
    <scope>NUCLEOTIDE SEQUENCE [LARGE SCALE GENOMIC DNA]</scope>
    <source>
        <strain evidence="8">HL 19</strain>
    </source>
</reference>
<keyword evidence="2" id="KW-0813">Transport</keyword>
<sequence>MARATVQHPEGTGNGPAPGERGTAPLVTAEEAVVGYERPVLGPLSFRVRPGDVVGVWGPNGAGKSTLLKAIAGAARVHRGRLERPPDLRLAYQAQRPARLAEMPVKGRELLAVMQADDRRPPERLRPWLEQRLDRLSGGQLQLLTIWACLASGARLVLLDEPSNNLDPEGIDLLVELLGARAAGEAVLVVSHEAPFLERVATRHLEVGA</sequence>
<dbReference type="InterPro" id="IPR027417">
    <property type="entry name" value="P-loop_NTPase"/>
</dbReference>
<keyword evidence="4" id="KW-0067">ATP-binding</keyword>
<dbReference type="InterPro" id="IPR050153">
    <property type="entry name" value="Metal_Ion_Import_ABC"/>
</dbReference>
<protein>
    <submittedName>
        <fullName evidence="7">ABC transporter</fullName>
    </submittedName>
</protein>
<proteinExistence type="inferred from homology"/>
<evidence type="ECO:0000259" key="6">
    <source>
        <dbReference type="PROSITE" id="PS50893"/>
    </source>
</evidence>
<dbReference type="Pfam" id="PF00005">
    <property type="entry name" value="ABC_tran"/>
    <property type="match status" value="1"/>
</dbReference>
<dbReference type="STRING" id="381306.AN478_11175"/>
<evidence type="ECO:0000256" key="3">
    <source>
        <dbReference type="ARBA" id="ARBA00022741"/>
    </source>
</evidence>
<dbReference type="InterPro" id="IPR003593">
    <property type="entry name" value="AAA+_ATPase"/>
</dbReference>
<comment type="similarity">
    <text evidence="1">Belongs to the ABC transporter superfamily.</text>
</comment>
<dbReference type="GO" id="GO:0005524">
    <property type="term" value="F:ATP binding"/>
    <property type="evidence" value="ECO:0007669"/>
    <property type="project" value="UniProtKB-KW"/>
</dbReference>